<dbReference type="HOGENOM" id="CLU_238061_0_0_1"/>
<dbReference type="Pfam" id="PF01335">
    <property type="entry name" value="DED"/>
    <property type="match status" value="1"/>
</dbReference>
<dbReference type="Gene3D" id="3.40.50.2000">
    <property type="entry name" value="Glycogen Phosphorylase B"/>
    <property type="match status" value="1"/>
</dbReference>
<dbReference type="SUPFAM" id="SSF53756">
    <property type="entry name" value="UDP-Glycosyltransferase/glycogen phosphorylase"/>
    <property type="match status" value="1"/>
</dbReference>
<evidence type="ECO:0000259" key="1">
    <source>
        <dbReference type="PROSITE" id="PS50168"/>
    </source>
</evidence>
<evidence type="ECO:0000313" key="3">
    <source>
        <dbReference type="Proteomes" id="UP000001593"/>
    </source>
</evidence>
<sequence length="1802" mass="206919">MASGFSEEGENFRQQLLEIHNGLGKEELEKLIFLCENCTPGLSSLNITSGLGLFRELQNCNKIGPGNVQFLKWRLYAIKRNDLASKLADKKETFKDSSVQINQSDQQVNSPIQETTPQKILDEDIIDELLSQESPPMRILLLSDKWQAWGESIPVINREMSCALAQTGHQVACLVLKATAVEIEEARSHNVNLFTCDDDNNIFKGKIRSMYHHETFPFEPDLVVGHGTLTGPVADHFASRFSCYRVHVFHCVPDEGETFDDQSMEECDEVTLAKSADFTAAIGVYLKDKWNSVLNKEVFEIIPGLPSYATARNSIASPQCRCFVATNPNAPDSSGLDIAVWALNNCRRSKLKYKATLIVRNTNPSRTGEVEKKVLKILEQHDKEGVELNFKKASESRQVLVDIQGSTMFLLPARRSPFGVAALDAIATGIPVLISSQSGLAYLIRQYFDEKYHSCILDVKGTEDQEKAEDADSWARAVSDLFEDREHAFLFASDFKSQWEKVFSWKSTMEVFMAKLSKSVERRPVSPTSFNKTALPRISEEDKQLVEEMCLFDKRQKFILFLSPENTKEMQEAVYLAQVRWAAVFDFDVNTEETGFLAACERYLETMGKPACRMLPKEGEPISIPNGTPWILVEGNSAIQANPKSKINCWISKFFEQLMKKHSQTITFVLVWRSDPKMKNLCKKVRDIFCIASAFEAFKDSKVFILSTSPETDGRIDDIADDWKTEIKHTTVEGFCGAIFNDAISKPNNLQDPDFSLPTDEGMKVLPTWLRWVDSEMAVLYSSIGISPEMGKDDANHFYRGGRISWYAIEMNYAVERESWERLKTEIIEKVKYSGASRLVFSHQRGTGGTTSSRKILYDLRNDFPCVCLKAINTHTREAITQLWRFCRRPVIVLVDVKQSPGEEYEVDMLFDSLSDERVSCLIIQVAHRYTSLRGKVEFQEPKADCFVEVYSTQNKERAGNLRHHRQEKKELQIPFYYALVAFEQRFEGLRPFVADCLAGLTKKQESVLVFMAMAHYYAQTTLPGPQFARALGVSQRACHNLEDFLPEKILDLLIEEDGSWYCRHNLISKEILRQLLSRPYGINEENWKNKLAEKAIDFVKHMDEKTCSEMLTIRDDDHAKNFFSALVMDIPVDEDVVKVFEETIAVFPINPYFKVHLGRYYSKAMKNGFKDAIKYTNEGIQCAADYRSHVRSRFTQMKGMVYKRHVQNLIHDPSSKLADIISYAEKGIASFKRAVSICQELCEENYIPLVAMMCQIFKHVDKTQGGLAEYLRSSSSQESKFLLDSLLETADDLEMVSESDQYPHWRRQLYSFQMGKHKGKSYELLKLFKDFKESGKASIPSVNREIVRVWVDLCSEKGVPLEREAEEMIRLLDESLKHRSRIDSTMRLWMKIAPHVPVEIHVAEAKVGVWCSNDKSVWSCFYSYIFSCMRILDGGKHYYDEAMRNSHEDLLVAVRNMRRYDVGRIRQPDRPILFLGDGKGMKKLVTLDAQSWDVRKSRSIDPKYLDKLHRYEGVINKTDKTSKNVGEILMSCDLAVSFRPDLCEPPLVGESNLYKKGWPQIKCARTYETTCIYIIQLYHIESGQFDLSASVDEKSNKVIKLVSKLDSDVYATCRGLDDHIYNDLNSKIGYLPKSLFSKDWPMPIKRHVKCKIWLPRRRQNKQQETCLPCRGLKKEINAILKRRSQQRHFSIRRSTESRHCIGFLSPQSKTARLSNIKTERRYCRKIAKRTKVHLNDKENAKLGRIVDEIEKLKNQIAALYSSRQNGTKTFEIDNTSFGWKAIIDQYNRDRVEKTLHQRFLV</sequence>
<dbReference type="PANTHER" id="PTHR16155:SF19">
    <property type="entry name" value="DED DOMAIN-CONTAINING PROTEIN"/>
    <property type="match status" value="1"/>
</dbReference>
<proteinExistence type="predicted"/>
<accession>A7SLF8</accession>
<dbReference type="InterPro" id="IPR001875">
    <property type="entry name" value="DED_dom"/>
</dbReference>
<feature type="domain" description="DED" evidence="1">
    <location>
        <begin position="11"/>
        <end position="89"/>
    </location>
</feature>
<name>A7SLF8_NEMVE</name>
<evidence type="ECO:0000313" key="2">
    <source>
        <dbReference type="EMBL" id="EDO35430.1"/>
    </source>
</evidence>
<gene>
    <name evidence="2" type="ORF">NEMVEDRAFT_v1g214094</name>
</gene>
<dbReference type="STRING" id="45351.A7SLF8"/>
<dbReference type="SMART" id="SM00031">
    <property type="entry name" value="DED"/>
    <property type="match status" value="1"/>
</dbReference>
<dbReference type="GO" id="GO:0042981">
    <property type="term" value="P:regulation of apoptotic process"/>
    <property type="evidence" value="ECO:0007669"/>
    <property type="project" value="InterPro"/>
</dbReference>
<dbReference type="Gene3D" id="1.10.533.10">
    <property type="entry name" value="Death Domain, Fas"/>
    <property type="match status" value="1"/>
</dbReference>
<reference evidence="2 3" key="1">
    <citation type="journal article" date="2007" name="Science">
        <title>Sea anemone genome reveals ancestral eumetazoan gene repertoire and genomic organization.</title>
        <authorList>
            <person name="Putnam N.H."/>
            <person name="Srivastava M."/>
            <person name="Hellsten U."/>
            <person name="Dirks B."/>
            <person name="Chapman J."/>
            <person name="Salamov A."/>
            <person name="Terry A."/>
            <person name="Shapiro H."/>
            <person name="Lindquist E."/>
            <person name="Kapitonov V.V."/>
            <person name="Jurka J."/>
            <person name="Genikhovich G."/>
            <person name="Grigoriev I.V."/>
            <person name="Lucas S.M."/>
            <person name="Steele R.E."/>
            <person name="Finnerty J.R."/>
            <person name="Technau U."/>
            <person name="Martindale M.Q."/>
            <person name="Rokhsar D.S."/>
        </authorList>
    </citation>
    <scope>NUCLEOTIDE SEQUENCE [LARGE SCALE GENOMIC DNA]</scope>
    <source>
        <strain evidence="3">CH2 X CH6</strain>
    </source>
</reference>
<dbReference type="Proteomes" id="UP000001593">
    <property type="component" value="Unassembled WGS sequence"/>
</dbReference>
<dbReference type="PANTHER" id="PTHR16155">
    <property type="entry name" value="DED DOMAIN-CONTAINING PROTEIN"/>
    <property type="match status" value="1"/>
</dbReference>
<organism evidence="2 3">
    <name type="scientific">Nematostella vectensis</name>
    <name type="common">Starlet sea anemone</name>
    <dbReference type="NCBI Taxonomy" id="45351"/>
    <lineage>
        <taxon>Eukaryota</taxon>
        <taxon>Metazoa</taxon>
        <taxon>Cnidaria</taxon>
        <taxon>Anthozoa</taxon>
        <taxon>Hexacorallia</taxon>
        <taxon>Actiniaria</taxon>
        <taxon>Edwardsiidae</taxon>
        <taxon>Nematostella</taxon>
    </lineage>
</organism>
<dbReference type="InParanoid" id="A7SLF8"/>
<protein>
    <recommendedName>
        <fullName evidence="1">DED domain-containing protein</fullName>
    </recommendedName>
</protein>
<dbReference type="GO" id="GO:0005737">
    <property type="term" value="C:cytoplasm"/>
    <property type="evidence" value="ECO:0000318"/>
    <property type="project" value="GO_Central"/>
</dbReference>
<dbReference type="SUPFAM" id="SSF47986">
    <property type="entry name" value="DEATH domain"/>
    <property type="match status" value="1"/>
</dbReference>
<keyword evidence="3" id="KW-1185">Reference proteome</keyword>
<dbReference type="Pfam" id="PF20706">
    <property type="entry name" value="GT4-conflict"/>
    <property type="match status" value="1"/>
</dbReference>
<dbReference type="OMA" id="MPRNTES"/>
<dbReference type="PROSITE" id="PS50168">
    <property type="entry name" value="DED"/>
    <property type="match status" value="1"/>
</dbReference>
<dbReference type="InterPro" id="IPR011029">
    <property type="entry name" value="DEATH-like_dom_sf"/>
</dbReference>
<dbReference type="EMBL" id="DS469698">
    <property type="protein sequence ID" value="EDO35430.1"/>
    <property type="molecule type" value="Genomic_DNA"/>
</dbReference>